<dbReference type="Pfam" id="PF01695">
    <property type="entry name" value="IstB_IS21"/>
    <property type="match status" value="1"/>
</dbReference>
<feature type="compositionally biased region" description="Polar residues" evidence="1">
    <location>
        <begin position="20"/>
        <end position="36"/>
    </location>
</feature>
<sequence length="280" mass="32623">MLEDIKARAEQQARLMASKQRASQPNTQVKEPSTTCSKCGGKEGTLNIWYEEREFTKLVDGEPVKEKRQVKCESWTWCECYYQKRVLTASRITDDFKEKGFKNFSVDGRPLIVREMFEKAKQYVRSFEGIRKQRRNSIALLGNPGVGKTHLLMAACNNLMAKGVPVTYFPWVETWNEIKDDFDLLNQRVNLLKESELLFIDDLFKGRQAPTPFQLEQLFAIVNYRYMEKKPIMLSSERSFADMLKIDEGIGSRLYQMCKDYTIEVQGDPFELNYRLVEGD</sequence>
<dbReference type="PANTHER" id="PTHR30050:SF10">
    <property type="entry name" value="PHAGE-LIKE ELEMENT PBSX PROTEIN XKDC"/>
    <property type="match status" value="1"/>
</dbReference>
<dbReference type="Gene3D" id="3.40.50.300">
    <property type="entry name" value="P-loop containing nucleotide triphosphate hydrolases"/>
    <property type="match status" value="1"/>
</dbReference>
<proteinExistence type="predicted"/>
<keyword evidence="4" id="KW-1185">Reference proteome</keyword>
<dbReference type="EMBL" id="CP098755">
    <property type="protein sequence ID" value="USG65198.1"/>
    <property type="molecule type" value="Genomic_DNA"/>
</dbReference>
<feature type="domain" description="IstB-like ATP-binding" evidence="2">
    <location>
        <begin position="134"/>
        <end position="242"/>
    </location>
</feature>
<reference evidence="3" key="1">
    <citation type="submission" date="2022-06" db="EMBL/GenBank/DDBJ databases">
        <title>Genome sequencing of Brevibacillus sp. BB3-R1.</title>
        <authorList>
            <person name="Heo J."/>
            <person name="Lee D."/>
            <person name="Won M."/>
            <person name="Han B.-H."/>
            <person name="Hong S.-B."/>
            <person name="Kwon S.-W."/>
        </authorList>
    </citation>
    <scope>NUCLEOTIDE SEQUENCE</scope>
    <source>
        <strain evidence="3">BB3-R1</strain>
    </source>
</reference>
<accession>A0ABY4WGE4</accession>
<evidence type="ECO:0000313" key="4">
    <source>
        <dbReference type="Proteomes" id="UP001056500"/>
    </source>
</evidence>
<dbReference type="RefSeq" id="WP_251872293.1">
    <property type="nucleotide sequence ID" value="NZ_CP098755.1"/>
</dbReference>
<keyword evidence="3" id="KW-0547">Nucleotide-binding</keyword>
<evidence type="ECO:0000313" key="3">
    <source>
        <dbReference type="EMBL" id="USG65198.1"/>
    </source>
</evidence>
<evidence type="ECO:0000259" key="2">
    <source>
        <dbReference type="Pfam" id="PF01695"/>
    </source>
</evidence>
<name>A0ABY4WGE4_9BACL</name>
<dbReference type="CDD" id="cd00009">
    <property type="entry name" value="AAA"/>
    <property type="match status" value="1"/>
</dbReference>
<dbReference type="InterPro" id="IPR027417">
    <property type="entry name" value="P-loop_NTPase"/>
</dbReference>
<keyword evidence="3" id="KW-0067">ATP-binding</keyword>
<dbReference type="GO" id="GO:0005524">
    <property type="term" value="F:ATP binding"/>
    <property type="evidence" value="ECO:0007669"/>
    <property type="project" value="UniProtKB-KW"/>
</dbReference>
<dbReference type="Proteomes" id="UP001056500">
    <property type="component" value="Chromosome"/>
</dbReference>
<organism evidence="3 4">
    <name type="scientific">Brevibacillus ruminantium</name>
    <dbReference type="NCBI Taxonomy" id="2950604"/>
    <lineage>
        <taxon>Bacteria</taxon>
        <taxon>Bacillati</taxon>
        <taxon>Bacillota</taxon>
        <taxon>Bacilli</taxon>
        <taxon>Bacillales</taxon>
        <taxon>Paenibacillaceae</taxon>
        <taxon>Brevibacillus</taxon>
    </lineage>
</organism>
<dbReference type="InterPro" id="IPR002611">
    <property type="entry name" value="IstB_ATP-bd"/>
</dbReference>
<evidence type="ECO:0000256" key="1">
    <source>
        <dbReference type="SAM" id="MobiDB-lite"/>
    </source>
</evidence>
<gene>
    <name evidence="3" type="ORF">NDK47_24250</name>
</gene>
<dbReference type="SUPFAM" id="SSF52540">
    <property type="entry name" value="P-loop containing nucleoside triphosphate hydrolases"/>
    <property type="match status" value="1"/>
</dbReference>
<feature type="region of interest" description="Disordered" evidence="1">
    <location>
        <begin position="13"/>
        <end position="36"/>
    </location>
</feature>
<dbReference type="PANTHER" id="PTHR30050">
    <property type="entry name" value="CHROMOSOMAL REPLICATION INITIATOR PROTEIN DNAA"/>
    <property type="match status" value="1"/>
</dbReference>
<dbReference type="NCBIfam" id="NF005378">
    <property type="entry name" value="PRK06921.1"/>
    <property type="match status" value="1"/>
</dbReference>
<protein>
    <submittedName>
        <fullName evidence="3">ATP-binding protein</fullName>
    </submittedName>
</protein>